<dbReference type="InterPro" id="IPR037238">
    <property type="entry name" value="YbiA-like_sf"/>
</dbReference>
<dbReference type="NCBIfam" id="TIGR02464">
    <property type="entry name" value="ribofla_fusion"/>
    <property type="match status" value="1"/>
</dbReference>
<dbReference type="Gene3D" id="1.10.357.40">
    <property type="entry name" value="YbiA-like"/>
    <property type="match status" value="1"/>
</dbReference>
<dbReference type="EMBL" id="BK016109">
    <property type="protein sequence ID" value="DAF95749.1"/>
    <property type="molecule type" value="Genomic_DNA"/>
</dbReference>
<name>A0A8S5UMP4_9CAUD</name>
<dbReference type="Pfam" id="PF08719">
    <property type="entry name" value="NADAR"/>
    <property type="match status" value="1"/>
</dbReference>
<reference evidence="2" key="1">
    <citation type="journal article" date="2021" name="Proc. Natl. Acad. Sci. U.S.A.">
        <title>A Catalog of Tens of Thousands of Viruses from Human Metagenomes Reveals Hidden Associations with Chronic Diseases.</title>
        <authorList>
            <person name="Tisza M.J."/>
            <person name="Buck C.B."/>
        </authorList>
    </citation>
    <scope>NUCLEOTIDE SEQUENCE</scope>
    <source>
        <strain evidence="2">CtCo31</strain>
    </source>
</reference>
<organism evidence="2">
    <name type="scientific">Myoviridae sp. ctCo31</name>
    <dbReference type="NCBI Taxonomy" id="2825053"/>
    <lineage>
        <taxon>Viruses</taxon>
        <taxon>Duplodnaviria</taxon>
        <taxon>Heunggongvirae</taxon>
        <taxon>Uroviricota</taxon>
        <taxon>Caudoviricetes</taxon>
    </lineage>
</organism>
<proteinExistence type="predicted"/>
<feature type="domain" description="NADAR" evidence="1">
    <location>
        <begin position="88"/>
        <end position="179"/>
    </location>
</feature>
<accession>A0A8S5UMP4</accession>
<evidence type="ECO:0000259" key="1">
    <source>
        <dbReference type="Pfam" id="PF08719"/>
    </source>
</evidence>
<protein>
    <recommendedName>
        <fullName evidence="1">NADAR domain-containing protein</fullName>
    </recommendedName>
</protein>
<evidence type="ECO:0000313" key="2">
    <source>
        <dbReference type="EMBL" id="DAF95749.1"/>
    </source>
</evidence>
<dbReference type="InterPro" id="IPR012816">
    <property type="entry name" value="NADAR"/>
</dbReference>
<dbReference type="SUPFAM" id="SSF143990">
    <property type="entry name" value="YbiA-like"/>
    <property type="match status" value="1"/>
</dbReference>
<dbReference type="CDD" id="cd15457">
    <property type="entry name" value="NADAR"/>
    <property type="match status" value="1"/>
</dbReference>
<sequence>MNKYIYFWGMSDVYSNFHPSKFEYDNQLFVCSEQAFMYEKAKYFGDTEIMKEILDFTKYSGIFRLFVNGSITRSNILSNTNLKYQWTAEVNKIKQLGRKVKNYTDKWDSVRYDIMVKILKAKFSTDLKKYILQDGKFVEASPYDKIWGIGLSQYDAEQTPEKFWKGQNLLGQALSEVRQYYKEQQ</sequence>